<evidence type="ECO:0000259" key="2">
    <source>
        <dbReference type="Pfam" id="PF13349"/>
    </source>
</evidence>
<dbReference type="AlphaFoldDB" id="A0A7S3R492"/>
<evidence type="ECO:0000313" key="3">
    <source>
        <dbReference type="EMBL" id="CAE0501317.1"/>
    </source>
</evidence>
<protein>
    <recommendedName>
        <fullName evidence="2">DUF4097 domain-containing protein</fullName>
    </recommendedName>
</protein>
<name>A0A7S3R492_DUNTE</name>
<feature type="compositionally biased region" description="Polar residues" evidence="1">
    <location>
        <begin position="349"/>
        <end position="362"/>
    </location>
</feature>
<dbReference type="PANTHER" id="PTHR34094:SF1">
    <property type="entry name" value="PROTEIN FAM185A"/>
    <property type="match status" value="1"/>
</dbReference>
<dbReference type="EMBL" id="HBIP01027127">
    <property type="protein sequence ID" value="CAE0501317.1"/>
    <property type="molecule type" value="Transcribed_RNA"/>
</dbReference>
<dbReference type="PANTHER" id="PTHR34094">
    <property type="match status" value="1"/>
</dbReference>
<proteinExistence type="predicted"/>
<feature type="region of interest" description="Disordered" evidence="1">
    <location>
        <begin position="348"/>
        <end position="374"/>
    </location>
</feature>
<organism evidence="3">
    <name type="scientific">Dunaliella tertiolecta</name>
    <name type="common">Green alga</name>
    <dbReference type="NCBI Taxonomy" id="3047"/>
    <lineage>
        <taxon>Eukaryota</taxon>
        <taxon>Viridiplantae</taxon>
        <taxon>Chlorophyta</taxon>
        <taxon>core chlorophytes</taxon>
        <taxon>Chlorophyceae</taxon>
        <taxon>CS clade</taxon>
        <taxon>Chlamydomonadales</taxon>
        <taxon>Dunaliellaceae</taxon>
        <taxon>Dunaliella</taxon>
    </lineage>
</organism>
<reference evidence="3" key="1">
    <citation type="submission" date="2021-01" db="EMBL/GenBank/DDBJ databases">
        <authorList>
            <person name="Corre E."/>
            <person name="Pelletier E."/>
            <person name="Niang G."/>
            <person name="Scheremetjew M."/>
            <person name="Finn R."/>
            <person name="Kale V."/>
            <person name="Holt S."/>
            <person name="Cochrane G."/>
            <person name="Meng A."/>
            <person name="Brown T."/>
            <person name="Cohen L."/>
        </authorList>
    </citation>
    <scope>NUCLEOTIDE SEQUENCE</scope>
    <source>
        <strain evidence="3">CCMP1320</strain>
    </source>
</reference>
<dbReference type="InterPro" id="IPR025164">
    <property type="entry name" value="Toastrack_DUF4097"/>
</dbReference>
<evidence type="ECO:0000256" key="1">
    <source>
        <dbReference type="SAM" id="MobiDB-lite"/>
    </source>
</evidence>
<sequence>MSSGALLGSKALLRSLHTAVLQTCPLLHKNVPVAQLGKTAAMHSANAPKLDEYEAQTLQGYEVPAPMGSRFCLQTRHAAINVQHSTALQTAVMAARLDASEGSLWHLAQLQGGGRPEVWVTEHKSNQPGSTLRAVVPDKWVSLELSSQGQGIEVSRITEADVTCFSNGGSVSLGTIKTKKTLIDTRGPANDGELTAGELSASELLLLSGKSPISVRKILGLQLMVSTHAAPVAIKAVYGEDLHVNTCGGSLSISNISCTKNVHLASGGGNITVDSLDSGATIHSEGGAVQVHLQENVGKIDIVSGAGNVEIAVTPQTRVRVAVQGASQVICTDAEVHHGKDAAVLEIDPTTSGSPTRGTNTKLPPGMSVGTVDVHTHGGKVTVRRAGWKEMVQQRLRLKELS</sequence>
<feature type="domain" description="DUF4097" evidence="2">
    <location>
        <begin position="143"/>
        <end position="325"/>
    </location>
</feature>
<gene>
    <name evidence="3" type="ORF">DTER00134_LOCUS16390</name>
</gene>
<dbReference type="Pfam" id="PF13349">
    <property type="entry name" value="DUF4097"/>
    <property type="match status" value="1"/>
</dbReference>
<accession>A0A7S3R492</accession>